<evidence type="ECO:0000313" key="2">
    <source>
        <dbReference type="EMBL" id="KDN62632.1"/>
    </source>
</evidence>
<reference evidence="3" key="1">
    <citation type="journal article" date="2014" name="Genome Announc.">
        <title>Draft genome sequence of Colletotrichum sublineola, a destructive pathogen of cultivated sorghum.</title>
        <authorList>
            <person name="Baroncelli R."/>
            <person name="Sanz-Martin J.M."/>
            <person name="Rech G.E."/>
            <person name="Sukno S.A."/>
            <person name="Thon M.R."/>
        </authorList>
    </citation>
    <scope>NUCLEOTIDE SEQUENCE [LARGE SCALE GENOMIC DNA]</scope>
    <source>
        <strain evidence="3">TX430BB</strain>
    </source>
</reference>
<dbReference type="HOGENOM" id="CLU_1635258_0_0_1"/>
<organism evidence="2 3">
    <name type="scientific">Colletotrichum sublineola</name>
    <name type="common">Sorghum anthracnose fungus</name>
    <dbReference type="NCBI Taxonomy" id="1173701"/>
    <lineage>
        <taxon>Eukaryota</taxon>
        <taxon>Fungi</taxon>
        <taxon>Dikarya</taxon>
        <taxon>Ascomycota</taxon>
        <taxon>Pezizomycotina</taxon>
        <taxon>Sordariomycetes</taxon>
        <taxon>Hypocreomycetidae</taxon>
        <taxon>Glomerellales</taxon>
        <taxon>Glomerellaceae</taxon>
        <taxon>Colletotrichum</taxon>
        <taxon>Colletotrichum graminicola species complex</taxon>
    </lineage>
</organism>
<name>A0A066X109_COLSU</name>
<dbReference type="AlphaFoldDB" id="A0A066X109"/>
<dbReference type="OMA" id="FDPICRN"/>
<evidence type="ECO:0000313" key="3">
    <source>
        <dbReference type="Proteomes" id="UP000027238"/>
    </source>
</evidence>
<dbReference type="EMBL" id="JMSE01001319">
    <property type="protein sequence ID" value="KDN62632.1"/>
    <property type="molecule type" value="Genomic_DNA"/>
</dbReference>
<feature type="chain" id="PRO_5001629629" evidence="1">
    <location>
        <begin position="18"/>
        <end position="167"/>
    </location>
</feature>
<dbReference type="Proteomes" id="UP000027238">
    <property type="component" value="Unassembled WGS sequence"/>
</dbReference>
<evidence type="ECO:0000256" key="1">
    <source>
        <dbReference type="SAM" id="SignalP"/>
    </source>
</evidence>
<gene>
    <name evidence="2" type="ORF">CSUB01_10176</name>
</gene>
<feature type="signal peptide" evidence="1">
    <location>
        <begin position="1"/>
        <end position="17"/>
    </location>
</feature>
<dbReference type="eggNOG" id="ENOG502T44U">
    <property type="taxonomic scope" value="Eukaryota"/>
</dbReference>
<proteinExistence type="predicted"/>
<protein>
    <submittedName>
        <fullName evidence="2">Uncharacterized protein</fullName>
    </submittedName>
</protein>
<keyword evidence="1" id="KW-0732">Signal</keyword>
<keyword evidence="3" id="KW-1185">Reference proteome</keyword>
<dbReference type="OrthoDB" id="5173988at2759"/>
<accession>A0A066X109</accession>
<comment type="caution">
    <text evidence="2">The sequence shown here is derived from an EMBL/GenBank/DDBJ whole genome shotgun (WGS) entry which is preliminary data.</text>
</comment>
<sequence length="167" mass="18184">MHVSILLTTAFVAATSAKNTAYPPINLGRFYYPHGNQFVAWSPFTPTTTQEVAELCDTRGAIRGTATWTAVRVWNTYVFDPICRNPFNITDDVTNTTYYNLELACVDDNIPITAEPEVTAVVDRNTNKTIETCVPAPTDNGLGEGVSCSNPANGGLRFQFACTPPEA</sequence>